<dbReference type="EMBL" id="HACG01037727">
    <property type="protein sequence ID" value="CEK84592.1"/>
    <property type="molecule type" value="Transcribed_RNA"/>
</dbReference>
<proteinExistence type="predicted"/>
<feature type="non-terminal residue" evidence="1">
    <location>
        <position position="1"/>
    </location>
</feature>
<evidence type="ECO:0000313" key="1">
    <source>
        <dbReference type="EMBL" id="CEK84592.1"/>
    </source>
</evidence>
<gene>
    <name evidence="1" type="primary">ORF143496</name>
</gene>
<reference evidence="1" key="1">
    <citation type="submission" date="2014-12" db="EMBL/GenBank/DDBJ databases">
        <title>Insight into the proteome of Arion vulgaris.</title>
        <authorList>
            <person name="Aradska J."/>
            <person name="Bulat T."/>
            <person name="Smidak R."/>
            <person name="Sarate P."/>
            <person name="Gangsoo J."/>
            <person name="Sialana F."/>
            <person name="Bilban M."/>
            <person name="Lubec G."/>
        </authorList>
    </citation>
    <scope>NUCLEOTIDE SEQUENCE</scope>
    <source>
        <tissue evidence="1">Skin</tissue>
    </source>
</reference>
<sequence length="50" mass="5891">QSLQDNLCMMHITAVIARQPAEINEMLTNNNNNEKQVSWRQLTDRFESEK</sequence>
<name>A0A0B7AVC4_9EUPU</name>
<accession>A0A0B7AVC4</accession>
<protein>
    <submittedName>
        <fullName evidence="1">Uncharacterized protein</fullName>
    </submittedName>
</protein>
<dbReference type="AlphaFoldDB" id="A0A0B7AVC4"/>
<organism evidence="1">
    <name type="scientific">Arion vulgaris</name>
    <dbReference type="NCBI Taxonomy" id="1028688"/>
    <lineage>
        <taxon>Eukaryota</taxon>
        <taxon>Metazoa</taxon>
        <taxon>Spiralia</taxon>
        <taxon>Lophotrochozoa</taxon>
        <taxon>Mollusca</taxon>
        <taxon>Gastropoda</taxon>
        <taxon>Heterobranchia</taxon>
        <taxon>Euthyneura</taxon>
        <taxon>Panpulmonata</taxon>
        <taxon>Eupulmonata</taxon>
        <taxon>Stylommatophora</taxon>
        <taxon>Helicina</taxon>
        <taxon>Arionoidea</taxon>
        <taxon>Arionidae</taxon>
        <taxon>Arion</taxon>
    </lineage>
</organism>